<proteinExistence type="predicted"/>
<evidence type="ECO:0000313" key="1">
    <source>
        <dbReference type="EMBL" id="KAK4084969.1"/>
    </source>
</evidence>
<protein>
    <submittedName>
        <fullName evidence="1">Uncharacterized protein</fullName>
    </submittedName>
</protein>
<evidence type="ECO:0000313" key="2">
    <source>
        <dbReference type="Proteomes" id="UP001287286"/>
    </source>
</evidence>
<comment type="caution">
    <text evidence="1">The sequence shown here is derived from an EMBL/GenBank/DDBJ whole genome shotgun (WGS) entry which is preliminary data.</text>
</comment>
<organism evidence="1 2">
    <name type="scientific">Purpureocillium lilacinum</name>
    <name type="common">Paecilomyces lilacinus</name>
    <dbReference type="NCBI Taxonomy" id="33203"/>
    <lineage>
        <taxon>Eukaryota</taxon>
        <taxon>Fungi</taxon>
        <taxon>Dikarya</taxon>
        <taxon>Ascomycota</taxon>
        <taxon>Pezizomycotina</taxon>
        <taxon>Sordariomycetes</taxon>
        <taxon>Hypocreomycetidae</taxon>
        <taxon>Hypocreales</taxon>
        <taxon>Ophiocordycipitaceae</taxon>
        <taxon>Purpureocillium</taxon>
    </lineage>
</organism>
<keyword evidence="2" id="KW-1185">Reference proteome</keyword>
<accession>A0ABR0BP79</accession>
<name>A0ABR0BP79_PURLI</name>
<sequence length="280" mass="30395">MDIVMDTPVTTLEHDIALPLALALALPLRAGGGWGGGGERTRDGRGGGKMLGAYQSQWLHRKIHTPLASVRAWYTKGKLGELYLSYVCVDAGAVWHGRLIATVAAAAAAAAAATIAVSSSRLVACREETTGHEGGGKGRASELRDDGDGDALRWLPRHSPPISPPVAHPMAPKTRPCHAQAHLTRSTGYEAAWEEELLRVTARGCHILMTSQPAAAELGSVPLRCEHVCINFLCEMRSSRVRVRTRYGKLMDCTAVVERHHHHYQQSKGRILLPQTNRKM</sequence>
<dbReference type="Proteomes" id="UP001287286">
    <property type="component" value="Unassembled WGS sequence"/>
</dbReference>
<dbReference type="EMBL" id="JAWRVI010000048">
    <property type="protein sequence ID" value="KAK4084969.1"/>
    <property type="molecule type" value="Genomic_DNA"/>
</dbReference>
<reference evidence="1 2" key="1">
    <citation type="journal article" date="2024" name="Microbiol. Resour. Announc.">
        <title>Genome annotations for the ascomycete fungi Trichoderma harzianum, Trichoderma aggressivum, and Purpureocillium lilacinum.</title>
        <authorList>
            <person name="Beijen E.P.W."/>
            <person name="Ohm R.A."/>
        </authorList>
    </citation>
    <scope>NUCLEOTIDE SEQUENCE [LARGE SCALE GENOMIC DNA]</scope>
    <source>
        <strain evidence="1 2">CBS 150709</strain>
    </source>
</reference>
<gene>
    <name evidence="1" type="ORF">Purlil1_10004</name>
</gene>